<dbReference type="GO" id="GO:0016787">
    <property type="term" value="F:hydrolase activity"/>
    <property type="evidence" value="ECO:0007669"/>
    <property type="project" value="UniProtKB-KW"/>
</dbReference>
<feature type="region of interest" description="Disordered" evidence="2">
    <location>
        <begin position="171"/>
        <end position="290"/>
    </location>
</feature>
<organism evidence="3 4">
    <name type="scientific">Actinoalloteichus hoggarensis</name>
    <dbReference type="NCBI Taxonomy" id="1470176"/>
    <lineage>
        <taxon>Bacteria</taxon>
        <taxon>Bacillati</taxon>
        <taxon>Actinomycetota</taxon>
        <taxon>Actinomycetes</taxon>
        <taxon>Pseudonocardiales</taxon>
        <taxon>Pseudonocardiaceae</taxon>
        <taxon>Actinoalloteichus</taxon>
    </lineage>
</organism>
<accession>A0A221W292</accession>
<feature type="compositionally biased region" description="Basic and acidic residues" evidence="2">
    <location>
        <begin position="171"/>
        <end position="198"/>
    </location>
</feature>
<dbReference type="PANTHER" id="PTHR43569">
    <property type="entry name" value="AMIDOHYDROLASE"/>
    <property type="match status" value="1"/>
</dbReference>
<reference evidence="3 4" key="1">
    <citation type="submission" date="2017-07" db="EMBL/GenBank/DDBJ databases">
        <title>Complete genome sequence of Actinoalloteichus hoggarensis DSM 45943, type strain of Actinoalloteichus hoggarensis.</title>
        <authorList>
            <person name="Ruckert C."/>
            <person name="Nouioui I."/>
            <person name="Willmese J."/>
            <person name="van Wezel G."/>
            <person name="Klenk H.-P."/>
            <person name="Kalinowski J."/>
            <person name="Zotchev S.B."/>
        </authorList>
    </citation>
    <scope>NUCLEOTIDE SEQUENCE [LARGE SCALE GENOMIC DNA]</scope>
    <source>
        <strain evidence="3 4">DSM 45943</strain>
    </source>
</reference>
<dbReference type="AlphaFoldDB" id="A0A221W292"/>
<dbReference type="Proteomes" id="UP000204221">
    <property type="component" value="Chromosome"/>
</dbReference>
<dbReference type="PANTHER" id="PTHR43569:SF2">
    <property type="entry name" value="AMIDOHYDROLASE-RELATED DOMAIN-CONTAINING PROTEIN"/>
    <property type="match status" value="1"/>
</dbReference>
<evidence type="ECO:0000256" key="1">
    <source>
        <dbReference type="ARBA" id="ARBA00038310"/>
    </source>
</evidence>
<keyword evidence="4" id="KW-1185">Reference proteome</keyword>
<evidence type="ECO:0000313" key="3">
    <source>
        <dbReference type="EMBL" id="ASO19884.1"/>
    </source>
</evidence>
<comment type="similarity">
    <text evidence="1">Belongs to the metallo-dependent hydrolases superfamily.</text>
</comment>
<evidence type="ECO:0000313" key="4">
    <source>
        <dbReference type="Proteomes" id="UP000204221"/>
    </source>
</evidence>
<dbReference type="SUPFAM" id="SSF51556">
    <property type="entry name" value="Metallo-dependent hydrolases"/>
    <property type="match status" value="2"/>
</dbReference>
<evidence type="ECO:0000256" key="2">
    <source>
        <dbReference type="SAM" id="MobiDB-lite"/>
    </source>
</evidence>
<protein>
    <submittedName>
        <fullName evidence="3">Amidohydrolase</fullName>
    </submittedName>
</protein>
<proteinExistence type="inferred from homology"/>
<dbReference type="EMBL" id="CP022521">
    <property type="protein sequence ID" value="ASO19884.1"/>
    <property type="molecule type" value="Genomic_DNA"/>
</dbReference>
<dbReference type="InterPro" id="IPR032466">
    <property type="entry name" value="Metal_Hydrolase"/>
</dbReference>
<gene>
    <name evidence="3" type="ORF">AHOG_11205</name>
</gene>
<dbReference type="Gene3D" id="3.20.20.140">
    <property type="entry name" value="Metal-dependent hydrolases"/>
    <property type="match status" value="2"/>
</dbReference>
<dbReference type="InterPro" id="IPR052350">
    <property type="entry name" value="Metallo-dep_Lactonases"/>
</dbReference>
<name>A0A221W292_9PSEU</name>
<dbReference type="KEGG" id="ahg:AHOG_11205"/>
<dbReference type="InterPro" id="IPR006680">
    <property type="entry name" value="Amidohydro-rel"/>
</dbReference>
<sequence length="395" mass="41814">MTIESIVDAHHHLWDPTRRAYPWMAGEAFSPIRRRYGRAELAGALANTAVTATVLVQTVSDRAETVEFLAEAARSEGLVVGVVGWLDLTADSVAEDLAALRSRPGGAGLVGIRHQVENEPDPDWLSRPDVRRGLRAVAEAGLAYDLLVRPDQLGAATEVVRAVPELRFVLDHGGKPPIRESGKPPIRESGKPPIRESGKPPIGESGKPPTGHSGKPATGHSGRAPMGESGRSPMGNSGGPPVEKSGEPPVEGSDRPWSGSGGPPPGDGSVGHSRHDGSTAGAVGGWAPSSGAARWSSAVGALAEAENVVCKLSGLITEASWSDWTVDDIRPYADRLLSTFGPRRLLYGSDWPVCELAGTYGEVLTLADRLTDALSVAERRRVLSTNAREWYRLRG</sequence>
<dbReference type="Pfam" id="PF04909">
    <property type="entry name" value="Amidohydro_2"/>
    <property type="match status" value="2"/>
</dbReference>
<keyword evidence="3" id="KW-0378">Hydrolase</keyword>